<keyword evidence="1" id="KW-0472">Membrane</keyword>
<dbReference type="AlphaFoldDB" id="A0A1E5G098"/>
<organism evidence="2 3">
    <name type="scientific">Desulfuribacillus alkaliarsenatis</name>
    <dbReference type="NCBI Taxonomy" id="766136"/>
    <lineage>
        <taxon>Bacteria</taxon>
        <taxon>Bacillati</taxon>
        <taxon>Bacillota</taxon>
        <taxon>Desulfuribacillia</taxon>
        <taxon>Desulfuribacillales</taxon>
        <taxon>Desulfuribacillaceae</taxon>
        <taxon>Desulfuribacillus</taxon>
    </lineage>
</organism>
<proteinExistence type="predicted"/>
<feature type="transmembrane region" description="Helical" evidence="1">
    <location>
        <begin position="33"/>
        <end position="52"/>
    </location>
</feature>
<gene>
    <name evidence="2" type="ORF">BHF68_08370</name>
</gene>
<keyword evidence="3" id="KW-1185">Reference proteome</keyword>
<accession>A0A1E5G098</accession>
<reference evidence="2 3" key="1">
    <citation type="submission" date="2016-09" db="EMBL/GenBank/DDBJ databases">
        <title>Draft genome sequence for the type strain of Desulfuribacillus alkaliarsenatis AHT28, an obligately anaerobic, sulfidogenic bacterium isolated from Russian soda lake sediments.</title>
        <authorList>
            <person name="Abin C.A."/>
            <person name="Hollibaugh J.T."/>
        </authorList>
    </citation>
    <scope>NUCLEOTIDE SEQUENCE [LARGE SCALE GENOMIC DNA]</scope>
    <source>
        <strain evidence="2 3">AHT28</strain>
    </source>
</reference>
<evidence type="ECO:0000256" key="1">
    <source>
        <dbReference type="SAM" id="Phobius"/>
    </source>
</evidence>
<evidence type="ECO:0000313" key="3">
    <source>
        <dbReference type="Proteomes" id="UP000094296"/>
    </source>
</evidence>
<dbReference type="RefSeq" id="WP_069643678.1">
    <property type="nucleotide sequence ID" value="NZ_MIJE01000032.1"/>
</dbReference>
<name>A0A1E5G098_9FIRM</name>
<keyword evidence="1" id="KW-1133">Transmembrane helix</keyword>
<sequence>MIWILSLILLIMLVITIIYHVKGINIRIFGFELIIIFICIAMLVIFIGGVILPMPSYYIKDQSSISEEGKLSFNEILEKEIQKSGIEFDSGSFKIMDSYGMNFNHLFVGSYRVNEKEEARVFHFEKNVFGDMRPKYPFDEAPLIPIDNSYRTTIRDGIFGIYMVSVGFNSEESVLIRYLSNGLRVNETHQNKYFISVDLVSQPWKYGIITLLIIVGSNIIQDFRGRKPIQVYSKWQKGDDIFQVVKDVNGT</sequence>
<protein>
    <submittedName>
        <fullName evidence="2">Uncharacterized protein</fullName>
    </submittedName>
</protein>
<dbReference type="EMBL" id="MIJE01000032">
    <property type="protein sequence ID" value="OEF96173.1"/>
    <property type="molecule type" value="Genomic_DNA"/>
</dbReference>
<evidence type="ECO:0000313" key="2">
    <source>
        <dbReference type="EMBL" id="OEF96173.1"/>
    </source>
</evidence>
<keyword evidence="1" id="KW-0812">Transmembrane</keyword>
<dbReference type="Proteomes" id="UP000094296">
    <property type="component" value="Unassembled WGS sequence"/>
</dbReference>
<comment type="caution">
    <text evidence="2">The sequence shown here is derived from an EMBL/GenBank/DDBJ whole genome shotgun (WGS) entry which is preliminary data.</text>
</comment>